<dbReference type="SUPFAM" id="SSF53187">
    <property type="entry name" value="Zn-dependent exopeptidases"/>
    <property type="match status" value="1"/>
</dbReference>
<dbReference type="EMBL" id="CAJFCJ010000002">
    <property type="protein sequence ID" value="CAD5111937.1"/>
    <property type="molecule type" value="Genomic_DNA"/>
</dbReference>
<feature type="active site" description="Proton donor/acceptor" evidence="3">
    <location>
        <position position="400"/>
    </location>
</feature>
<sequence length="469" mass="54435">MADKNESGSESESQEETVVGNLQKFAVTPPGYTGKPKKGHLVFNAYFESGNLGRVDYISDIEYDLFIRPDTYSPRFRVWFYFTVENVKADQRVVFNIVNFSKTKSLYRDGMSPVVMSTSRPKWVRIPAKQVYYYRCPDHRKNYVLSVTFMFDKEDDVYHFAYCYPYDYTRLQNYLDAVERKNYNFFKRELLCLTVQERRVDILTITHPRNVPKNDQEKKKVIFITARIHPGETPSSFVCQGVIDFLVSSHPIAKSLREHLIFRIVPMLNPDGVYLGNYRCSLMGFDLNRHWQEPSPWAQPALYATKNLLMSYDQDNNIDLDFYIDIHAHSTLMSGFMYGNTYDDVSRCERQAIFPKLLCQNAEDFSIQNTNFNRDAMKAGTGRRTLGGILDENSYCYTLEVSFYSYTPANSSTLQPIPYTEDAYQKLGRNVVRTFIDYYKSTGYIPTKPSSGLTPSDELNSRSLTSKNR</sequence>
<accession>A0A7I8V6U9</accession>
<name>A0A7I8V6U9_9ANNE</name>
<protein>
    <submittedName>
        <fullName evidence="6">DgyrCDS1199</fullName>
    </submittedName>
</protein>
<dbReference type="Pfam" id="PF18027">
    <property type="entry name" value="Pepdidase_M14_N"/>
    <property type="match status" value="1"/>
</dbReference>
<evidence type="ECO:0000256" key="4">
    <source>
        <dbReference type="SAM" id="MobiDB-lite"/>
    </source>
</evidence>
<comment type="caution">
    <text evidence="6">The sequence shown here is derived from an EMBL/GenBank/DDBJ whole genome shotgun (WGS) entry which is preliminary data.</text>
</comment>
<evidence type="ECO:0000313" key="7">
    <source>
        <dbReference type="Proteomes" id="UP000549394"/>
    </source>
</evidence>
<organism evidence="6 7">
    <name type="scientific">Dimorphilus gyrociliatus</name>
    <dbReference type="NCBI Taxonomy" id="2664684"/>
    <lineage>
        <taxon>Eukaryota</taxon>
        <taxon>Metazoa</taxon>
        <taxon>Spiralia</taxon>
        <taxon>Lophotrochozoa</taxon>
        <taxon>Annelida</taxon>
        <taxon>Polychaeta</taxon>
        <taxon>Polychaeta incertae sedis</taxon>
        <taxon>Dinophilidae</taxon>
        <taxon>Dimorphilus</taxon>
    </lineage>
</organism>
<dbReference type="PANTHER" id="PTHR12756:SF9">
    <property type="entry name" value="CYTOSOLIC CARBOXYPEPTIDASE 6"/>
    <property type="match status" value="1"/>
</dbReference>
<feature type="compositionally biased region" description="Polar residues" evidence="4">
    <location>
        <begin position="448"/>
        <end position="469"/>
    </location>
</feature>
<evidence type="ECO:0000259" key="5">
    <source>
        <dbReference type="PROSITE" id="PS52035"/>
    </source>
</evidence>
<evidence type="ECO:0000256" key="2">
    <source>
        <dbReference type="ARBA" id="ARBA00005988"/>
    </source>
</evidence>
<dbReference type="CDD" id="cd06908">
    <property type="entry name" value="M14_AGBL4_like"/>
    <property type="match status" value="1"/>
</dbReference>
<dbReference type="InterPro" id="IPR000834">
    <property type="entry name" value="Peptidase_M14"/>
</dbReference>
<reference evidence="6 7" key="1">
    <citation type="submission" date="2020-08" db="EMBL/GenBank/DDBJ databases">
        <authorList>
            <person name="Hejnol A."/>
        </authorList>
    </citation>
    <scope>NUCLEOTIDE SEQUENCE [LARGE SCALE GENOMIC DNA]</scope>
</reference>
<feature type="region of interest" description="Disordered" evidence="4">
    <location>
        <begin position="447"/>
        <end position="469"/>
    </location>
</feature>
<dbReference type="FunFam" id="2.60.40.3120:FF:000003">
    <property type="entry name" value="cytosolic carboxypeptidase 6 isoform X2"/>
    <property type="match status" value="1"/>
</dbReference>
<dbReference type="OrthoDB" id="10253041at2759"/>
<evidence type="ECO:0000256" key="3">
    <source>
        <dbReference type="PROSITE-ProRule" id="PRU01379"/>
    </source>
</evidence>
<comment type="cofactor">
    <cofactor evidence="1">
        <name>Zn(2+)</name>
        <dbReference type="ChEBI" id="CHEBI:29105"/>
    </cofactor>
</comment>
<proteinExistence type="inferred from homology"/>
<dbReference type="Gene3D" id="2.60.40.3120">
    <property type="match status" value="1"/>
</dbReference>
<dbReference type="InterPro" id="IPR050821">
    <property type="entry name" value="Cytosolic_carboxypeptidase"/>
</dbReference>
<dbReference type="GO" id="GO:0006508">
    <property type="term" value="P:proteolysis"/>
    <property type="evidence" value="ECO:0007669"/>
    <property type="project" value="InterPro"/>
</dbReference>
<dbReference type="AlphaFoldDB" id="A0A7I8V6U9"/>
<comment type="similarity">
    <text evidence="2 3">Belongs to the peptidase M14 family.</text>
</comment>
<dbReference type="InterPro" id="IPR040626">
    <property type="entry name" value="Pepdidase_M14_N"/>
</dbReference>
<dbReference type="GO" id="GO:0008270">
    <property type="term" value="F:zinc ion binding"/>
    <property type="evidence" value="ECO:0007669"/>
    <property type="project" value="InterPro"/>
</dbReference>
<evidence type="ECO:0000256" key="1">
    <source>
        <dbReference type="ARBA" id="ARBA00001947"/>
    </source>
</evidence>
<dbReference type="GO" id="GO:0004181">
    <property type="term" value="F:metallocarboxypeptidase activity"/>
    <property type="evidence" value="ECO:0007669"/>
    <property type="project" value="InterPro"/>
</dbReference>
<gene>
    <name evidence="6" type="ORF">DGYR_LOCUS1161</name>
</gene>
<dbReference type="Gene3D" id="3.40.630.10">
    <property type="entry name" value="Zn peptidases"/>
    <property type="match status" value="1"/>
</dbReference>
<dbReference type="Pfam" id="PF00246">
    <property type="entry name" value="Peptidase_M14"/>
    <property type="match status" value="1"/>
</dbReference>
<dbReference type="PROSITE" id="PS52035">
    <property type="entry name" value="PEPTIDASE_M14"/>
    <property type="match status" value="1"/>
</dbReference>
<dbReference type="Proteomes" id="UP000549394">
    <property type="component" value="Unassembled WGS sequence"/>
</dbReference>
<dbReference type="PANTHER" id="PTHR12756">
    <property type="entry name" value="CYTOSOLIC CARBOXYPEPTIDASE"/>
    <property type="match status" value="1"/>
</dbReference>
<keyword evidence="7" id="KW-1185">Reference proteome</keyword>
<evidence type="ECO:0000313" key="6">
    <source>
        <dbReference type="EMBL" id="CAD5111937.1"/>
    </source>
</evidence>
<feature type="domain" description="Peptidase M14" evidence="5">
    <location>
        <begin position="164"/>
        <end position="439"/>
    </location>
</feature>